<name>A0A165BRN9_9APHY</name>
<dbReference type="EMBL" id="KV427663">
    <property type="protein sequence ID" value="KZT01529.1"/>
    <property type="molecule type" value="Genomic_DNA"/>
</dbReference>
<dbReference type="InterPro" id="IPR036855">
    <property type="entry name" value="Znf_CCCH_sf"/>
</dbReference>
<gene>
    <name evidence="7" type="ORF">LAESUDRAFT_663762</name>
</gene>
<keyword evidence="3 4" id="KW-0862">Zinc</keyword>
<reference evidence="7 8" key="1">
    <citation type="journal article" date="2016" name="Mol. Biol. Evol.">
        <title>Comparative Genomics of Early-Diverging Mushroom-Forming Fungi Provides Insights into the Origins of Lignocellulose Decay Capabilities.</title>
        <authorList>
            <person name="Nagy L.G."/>
            <person name="Riley R."/>
            <person name="Tritt A."/>
            <person name="Adam C."/>
            <person name="Daum C."/>
            <person name="Floudas D."/>
            <person name="Sun H."/>
            <person name="Yadav J.S."/>
            <person name="Pangilinan J."/>
            <person name="Larsson K.H."/>
            <person name="Matsuura K."/>
            <person name="Barry K."/>
            <person name="Labutti K."/>
            <person name="Kuo R."/>
            <person name="Ohm R.A."/>
            <person name="Bhattacharya S.S."/>
            <person name="Shirouzu T."/>
            <person name="Yoshinaga Y."/>
            <person name="Martin F.M."/>
            <person name="Grigoriev I.V."/>
            <person name="Hibbett D.S."/>
        </authorList>
    </citation>
    <scope>NUCLEOTIDE SEQUENCE [LARGE SCALE GENOMIC DNA]</scope>
    <source>
        <strain evidence="7 8">93-53</strain>
    </source>
</reference>
<dbReference type="PROSITE" id="PS50103">
    <property type="entry name" value="ZF_C3H1"/>
    <property type="match status" value="2"/>
</dbReference>
<feature type="compositionally biased region" description="Basic and acidic residues" evidence="5">
    <location>
        <begin position="50"/>
        <end position="72"/>
    </location>
</feature>
<dbReference type="OrthoDB" id="278280at2759"/>
<feature type="region of interest" description="Disordered" evidence="5">
    <location>
        <begin position="304"/>
        <end position="351"/>
    </location>
</feature>
<dbReference type="InParanoid" id="A0A165BRN9"/>
<evidence type="ECO:0000256" key="4">
    <source>
        <dbReference type="PROSITE-ProRule" id="PRU00723"/>
    </source>
</evidence>
<dbReference type="GO" id="GO:0008270">
    <property type="term" value="F:zinc ion binding"/>
    <property type="evidence" value="ECO:0007669"/>
    <property type="project" value="UniProtKB-KW"/>
</dbReference>
<proteinExistence type="predicted"/>
<dbReference type="STRING" id="1314785.A0A165BRN9"/>
<feature type="region of interest" description="Disordered" evidence="5">
    <location>
        <begin position="1"/>
        <end position="72"/>
    </location>
</feature>
<evidence type="ECO:0000256" key="1">
    <source>
        <dbReference type="ARBA" id="ARBA00022723"/>
    </source>
</evidence>
<dbReference type="AlphaFoldDB" id="A0A165BRN9"/>
<dbReference type="Gene3D" id="6.20.400.10">
    <property type="match status" value="1"/>
</dbReference>
<dbReference type="Proteomes" id="UP000076871">
    <property type="component" value="Unassembled WGS sequence"/>
</dbReference>
<dbReference type="GO" id="GO:0005829">
    <property type="term" value="C:cytosol"/>
    <property type="evidence" value="ECO:0007669"/>
    <property type="project" value="TreeGrafter"/>
</dbReference>
<feature type="domain" description="C3H1-type" evidence="6">
    <location>
        <begin position="163"/>
        <end position="200"/>
    </location>
</feature>
<accession>A0A165BRN9</accession>
<dbReference type="FunCoup" id="A0A165BRN9">
    <property type="interactions" value="1034"/>
</dbReference>
<evidence type="ECO:0000256" key="3">
    <source>
        <dbReference type="ARBA" id="ARBA00022833"/>
    </source>
</evidence>
<organism evidence="7 8">
    <name type="scientific">Laetiporus sulphureus 93-53</name>
    <dbReference type="NCBI Taxonomy" id="1314785"/>
    <lineage>
        <taxon>Eukaryota</taxon>
        <taxon>Fungi</taxon>
        <taxon>Dikarya</taxon>
        <taxon>Basidiomycota</taxon>
        <taxon>Agaricomycotina</taxon>
        <taxon>Agaricomycetes</taxon>
        <taxon>Polyporales</taxon>
        <taxon>Laetiporus</taxon>
    </lineage>
</organism>
<dbReference type="InterPro" id="IPR000571">
    <property type="entry name" value="Znf_CCCH"/>
</dbReference>
<dbReference type="Gene3D" id="4.10.1000.10">
    <property type="entry name" value="Zinc finger, CCCH-type"/>
    <property type="match status" value="1"/>
</dbReference>
<evidence type="ECO:0000256" key="5">
    <source>
        <dbReference type="SAM" id="MobiDB-lite"/>
    </source>
</evidence>
<dbReference type="SMART" id="SM00356">
    <property type="entry name" value="ZnF_C3H1"/>
    <property type="match status" value="2"/>
</dbReference>
<dbReference type="RefSeq" id="XP_040759269.1">
    <property type="nucleotide sequence ID" value="XM_040905084.1"/>
</dbReference>
<feature type="zinc finger region" description="C3H1-type" evidence="4">
    <location>
        <begin position="92"/>
        <end position="119"/>
    </location>
</feature>
<feature type="compositionally biased region" description="Basic and acidic residues" evidence="5">
    <location>
        <begin position="264"/>
        <end position="278"/>
    </location>
</feature>
<evidence type="ECO:0000259" key="6">
    <source>
        <dbReference type="PROSITE" id="PS50103"/>
    </source>
</evidence>
<dbReference type="InterPro" id="IPR032378">
    <property type="entry name" value="ZC3H15/TMA46_C"/>
</dbReference>
<feature type="zinc finger region" description="C3H1-type" evidence="4">
    <location>
        <begin position="163"/>
        <end position="200"/>
    </location>
</feature>
<dbReference type="GO" id="GO:0002181">
    <property type="term" value="P:cytoplasmic translation"/>
    <property type="evidence" value="ECO:0007669"/>
    <property type="project" value="TreeGrafter"/>
</dbReference>
<keyword evidence="8" id="KW-1185">Reference proteome</keyword>
<dbReference type="Pfam" id="PF16543">
    <property type="entry name" value="DFRP_C"/>
    <property type="match status" value="1"/>
</dbReference>
<evidence type="ECO:0000256" key="2">
    <source>
        <dbReference type="ARBA" id="ARBA00022771"/>
    </source>
</evidence>
<dbReference type="GO" id="GO:0003729">
    <property type="term" value="F:mRNA binding"/>
    <property type="evidence" value="ECO:0007669"/>
    <property type="project" value="TreeGrafter"/>
</dbReference>
<feature type="compositionally biased region" description="Basic and acidic residues" evidence="5">
    <location>
        <begin position="317"/>
        <end position="330"/>
    </location>
</feature>
<keyword evidence="1 4" id="KW-0479">Metal-binding</keyword>
<keyword evidence="2 4" id="KW-0863">Zinc-finger</keyword>
<evidence type="ECO:0000313" key="8">
    <source>
        <dbReference type="Proteomes" id="UP000076871"/>
    </source>
</evidence>
<feature type="domain" description="C3H1-type" evidence="6">
    <location>
        <begin position="92"/>
        <end position="119"/>
    </location>
</feature>
<dbReference type="GeneID" id="63822114"/>
<feature type="region of interest" description="Disordered" evidence="5">
    <location>
        <begin position="264"/>
        <end position="290"/>
    </location>
</feature>
<dbReference type="PANTHER" id="PTHR12681">
    <property type="entry name" value="ZINC FINGER-CONTAINING PROTEIN P48ZNF"/>
    <property type="match status" value="1"/>
</dbReference>
<dbReference type="SUPFAM" id="SSF90229">
    <property type="entry name" value="CCCH zinc finger"/>
    <property type="match status" value="1"/>
</dbReference>
<dbReference type="Pfam" id="PF00642">
    <property type="entry name" value="zf-CCCH"/>
    <property type="match status" value="1"/>
</dbReference>
<dbReference type="PANTHER" id="PTHR12681:SF0">
    <property type="entry name" value="ZINC FINGER CCCH DOMAIN-CONTAINING PROTEIN 15"/>
    <property type="match status" value="1"/>
</dbReference>
<evidence type="ECO:0000313" key="7">
    <source>
        <dbReference type="EMBL" id="KZT01529.1"/>
    </source>
</evidence>
<protein>
    <recommendedName>
        <fullName evidence="6">C3H1-type domain-containing protein</fullName>
    </recommendedName>
</protein>
<sequence length="351" mass="39950">MPPKKQTGGSSSKAKEDKTFGMKNKNKSAKVQREIAAIEKQQAQAGKSRAQLEKEKEKALREKAKADEEKRKKEEAALFKPVQTQKVPFGVDPKTILCVFFKAGNCEKGNKCKFSHDMNVGRKVEKKNLYEDSREEKLKDTMDQWDEEKLRKVVSSKNGNPKTTTDIVCKHFIQAIETEKFGWFWECPNGESCQYRHALPPGFMLKSQKKAAEEAEKANTISLEEFLEVEARLAFFIRHKLGSSLTPVTPETFAKWKRTRMDKKQAEEEAVRKTKDAQHAAGKNSGMSGRDLFAYNPEWFEDEEADEEDWDLSNYMKQREEDLAAEEEIKQLSLQENGVSSGGSESGSSQT</sequence>